<accession>A0A151AP57</accession>
<gene>
    <name evidence="1" type="ORF">CLCOL_11610</name>
</gene>
<dbReference type="AlphaFoldDB" id="A0A151AP57"/>
<dbReference type="EMBL" id="LTBB01000004">
    <property type="protein sequence ID" value="KYH29413.1"/>
    <property type="molecule type" value="Genomic_DNA"/>
</dbReference>
<reference evidence="1 2" key="1">
    <citation type="submission" date="2016-02" db="EMBL/GenBank/DDBJ databases">
        <title>Genome sequence of Clostridium colicanis DSM 13634.</title>
        <authorList>
            <person name="Poehlein A."/>
            <person name="Daniel R."/>
        </authorList>
    </citation>
    <scope>NUCLEOTIDE SEQUENCE [LARGE SCALE GENOMIC DNA]</scope>
    <source>
        <strain evidence="1 2">DSM 13634</strain>
    </source>
</reference>
<proteinExistence type="predicted"/>
<organism evidence="1 2">
    <name type="scientific">Clostridium colicanis DSM 13634</name>
    <dbReference type="NCBI Taxonomy" id="1121305"/>
    <lineage>
        <taxon>Bacteria</taxon>
        <taxon>Bacillati</taxon>
        <taxon>Bacillota</taxon>
        <taxon>Clostridia</taxon>
        <taxon>Eubacteriales</taxon>
        <taxon>Clostridiaceae</taxon>
        <taxon>Clostridium</taxon>
    </lineage>
</organism>
<keyword evidence="2" id="KW-1185">Reference proteome</keyword>
<dbReference type="Pfam" id="PF09551">
    <property type="entry name" value="Spore_II_R"/>
    <property type="match status" value="1"/>
</dbReference>
<dbReference type="RefSeq" id="WP_061858027.1">
    <property type="nucleotide sequence ID" value="NZ_LTBB01000004.1"/>
</dbReference>
<comment type="caution">
    <text evidence="1">The sequence shown here is derived from an EMBL/GenBank/DDBJ whole genome shotgun (WGS) entry which is preliminary data.</text>
</comment>
<name>A0A151AP57_9CLOT</name>
<sequence>MKKIIAIMSFLTLLLGIILGVSYMRADASQKTIANKLIRFHVIANSDTTEDQALKLKVRDEVLKYIAPKLKEAKNINDSREILKANDEIIKEIAKKVVKENGYTYTINTSLSHENFPVKSYGNVTLPEGNYEAYRIIIGNGEGHNWWCIMFPPLCFIDVTRGQIAYDETEKEMKSVLTEDEYKLVNNQDEDIESNQIRFKYKIVEDIKSIYRKVQKH</sequence>
<dbReference type="NCBIfam" id="TIGR02837">
    <property type="entry name" value="spore_II_R"/>
    <property type="match status" value="1"/>
</dbReference>
<evidence type="ECO:0000313" key="2">
    <source>
        <dbReference type="Proteomes" id="UP000075374"/>
    </source>
</evidence>
<dbReference type="Proteomes" id="UP000075374">
    <property type="component" value="Unassembled WGS sequence"/>
</dbReference>
<protein>
    <submittedName>
        <fullName evidence="1">Stage II sporulation protein SpoIIR</fullName>
    </submittedName>
</protein>
<dbReference type="InterPro" id="IPR014202">
    <property type="entry name" value="Spore_II_R"/>
</dbReference>
<evidence type="ECO:0000313" key="1">
    <source>
        <dbReference type="EMBL" id="KYH29413.1"/>
    </source>
</evidence>
<dbReference type="STRING" id="1121305.CLCOL_11610"/>
<dbReference type="PATRIC" id="fig|1121305.3.peg.1161"/>